<dbReference type="Gene3D" id="3.40.50.300">
    <property type="entry name" value="P-loop containing nucleotide triphosphate hydrolases"/>
    <property type="match status" value="1"/>
</dbReference>
<proteinExistence type="inferred from homology"/>
<dbReference type="PROSITE" id="PS01331">
    <property type="entry name" value="THYMIDYLATE_KINASE"/>
    <property type="match status" value="1"/>
</dbReference>
<evidence type="ECO:0000256" key="1">
    <source>
        <dbReference type="ARBA" id="ARBA00009776"/>
    </source>
</evidence>
<keyword evidence="4 11" id="KW-0808">Transferase</keyword>
<dbReference type="GO" id="GO:0006227">
    <property type="term" value="P:dUDP biosynthetic process"/>
    <property type="evidence" value="ECO:0007669"/>
    <property type="project" value="TreeGrafter"/>
</dbReference>
<dbReference type="SUPFAM" id="SSF52540">
    <property type="entry name" value="P-loop containing nucleoside triphosphate hydrolases"/>
    <property type="match status" value="1"/>
</dbReference>
<gene>
    <name evidence="11 13" type="primary">tmk</name>
    <name evidence="13" type="ORF">GcLGCM259_0411</name>
</gene>
<dbReference type="Pfam" id="PF02223">
    <property type="entry name" value="Thymidylate_kin"/>
    <property type="match status" value="1"/>
</dbReference>
<evidence type="ECO:0000256" key="10">
    <source>
        <dbReference type="ARBA" id="ARBA00057735"/>
    </source>
</evidence>
<dbReference type="CDD" id="cd01672">
    <property type="entry name" value="TMPK"/>
    <property type="match status" value="1"/>
</dbReference>
<keyword evidence="5 11" id="KW-0545">Nucleotide biosynthesis</keyword>
<dbReference type="InterPro" id="IPR027417">
    <property type="entry name" value="P-loop_NTPase"/>
</dbReference>
<accession>A0A5B7WQL9</accession>
<reference evidence="13 14" key="1">
    <citation type="submission" date="2018-12" db="EMBL/GenBank/DDBJ databases">
        <title>Complete Genome Sequence of Glutamicibacter creatinolyticus strain LGCM259,isolated from an abscess of a 12-year-old mare in Italy.</title>
        <authorList>
            <person name="Santos R.G."/>
            <person name="Silva A.L."/>
            <person name="Seyffert N."/>
            <person name="Castro T.L.P."/>
            <person name="Attili A.R."/>
            <person name="Rifici C."/>
            <person name="Mazzullo G."/>
            <person name="Brenig B."/>
            <person name="Venanzi F."/>
            <person name="Azevedo V."/>
        </authorList>
    </citation>
    <scope>NUCLEOTIDE SEQUENCE [LARGE SCALE GENOMIC DNA]</scope>
    <source>
        <strain evidence="13 14">LGCM 259</strain>
    </source>
</reference>
<evidence type="ECO:0000259" key="12">
    <source>
        <dbReference type="Pfam" id="PF02223"/>
    </source>
</evidence>
<dbReference type="GO" id="GO:0006233">
    <property type="term" value="P:dTDP biosynthetic process"/>
    <property type="evidence" value="ECO:0007669"/>
    <property type="project" value="InterPro"/>
</dbReference>
<evidence type="ECO:0000256" key="3">
    <source>
        <dbReference type="ARBA" id="ARBA00017144"/>
    </source>
</evidence>
<keyword evidence="8 11" id="KW-0067">ATP-binding</keyword>
<evidence type="ECO:0000256" key="4">
    <source>
        <dbReference type="ARBA" id="ARBA00022679"/>
    </source>
</evidence>
<evidence type="ECO:0000256" key="8">
    <source>
        <dbReference type="ARBA" id="ARBA00022840"/>
    </source>
</evidence>
<dbReference type="InterPro" id="IPR018094">
    <property type="entry name" value="Thymidylate_kinase"/>
</dbReference>
<dbReference type="EC" id="2.7.4.9" evidence="2 11"/>
<keyword evidence="14" id="KW-1185">Reference proteome</keyword>
<organism evidence="13 14">
    <name type="scientific">Glutamicibacter creatinolyticus</name>
    <dbReference type="NCBI Taxonomy" id="162496"/>
    <lineage>
        <taxon>Bacteria</taxon>
        <taxon>Bacillati</taxon>
        <taxon>Actinomycetota</taxon>
        <taxon>Actinomycetes</taxon>
        <taxon>Micrococcales</taxon>
        <taxon>Micrococcaceae</taxon>
        <taxon>Glutamicibacter</taxon>
    </lineage>
</organism>
<comment type="function">
    <text evidence="10 11">Phosphorylation of dTMP to form dTDP in both de novo and salvage pathways of dTTP synthesis.</text>
</comment>
<dbReference type="RefSeq" id="WP_138925623.1">
    <property type="nucleotide sequence ID" value="NZ_CP034412.1"/>
</dbReference>
<evidence type="ECO:0000256" key="5">
    <source>
        <dbReference type="ARBA" id="ARBA00022727"/>
    </source>
</evidence>
<evidence type="ECO:0000256" key="6">
    <source>
        <dbReference type="ARBA" id="ARBA00022741"/>
    </source>
</evidence>
<dbReference type="GO" id="GO:0005829">
    <property type="term" value="C:cytosol"/>
    <property type="evidence" value="ECO:0007669"/>
    <property type="project" value="TreeGrafter"/>
</dbReference>
<name>A0A5B7WQL9_9MICC</name>
<dbReference type="FunFam" id="3.40.50.300:FF:000225">
    <property type="entry name" value="Thymidylate kinase"/>
    <property type="match status" value="1"/>
</dbReference>
<dbReference type="InterPro" id="IPR018095">
    <property type="entry name" value="Thymidylate_kin_CS"/>
</dbReference>
<evidence type="ECO:0000256" key="2">
    <source>
        <dbReference type="ARBA" id="ARBA00012980"/>
    </source>
</evidence>
<dbReference type="NCBIfam" id="TIGR00041">
    <property type="entry name" value="DTMP_kinase"/>
    <property type="match status" value="1"/>
</dbReference>
<dbReference type="InterPro" id="IPR039430">
    <property type="entry name" value="Thymidylate_kin-like_dom"/>
</dbReference>
<dbReference type="Proteomes" id="UP000307000">
    <property type="component" value="Chromosome"/>
</dbReference>
<evidence type="ECO:0000256" key="9">
    <source>
        <dbReference type="ARBA" id="ARBA00048743"/>
    </source>
</evidence>
<evidence type="ECO:0000256" key="7">
    <source>
        <dbReference type="ARBA" id="ARBA00022777"/>
    </source>
</evidence>
<dbReference type="GO" id="GO:0005524">
    <property type="term" value="F:ATP binding"/>
    <property type="evidence" value="ECO:0007669"/>
    <property type="project" value="UniProtKB-UniRule"/>
</dbReference>
<dbReference type="PANTHER" id="PTHR10344:SF4">
    <property type="entry name" value="UMP-CMP KINASE 2, MITOCHONDRIAL"/>
    <property type="match status" value="1"/>
</dbReference>
<comment type="catalytic activity">
    <reaction evidence="9 11">
        <text>dTMP + ATP = dTDP + ADP</text>
        <dbReference type="Rhea" id="RHEA:13517"/>
        <dbReference type="ChEBI" id="CHEBI:30616"/>
        <dbReference type="ChEBI" id="CHEBI:58369"/>
        <dbReference type="ChEBI" id="CHEBI:63528"/>
        <dbReference type="ChEBI" id="CHEBI:456216"/>
        <dbReference type="EC" id="2.7.4.9"/>
    </reaction>
</comment>
<dbReference type="PANTHER" id="PTHR10344">
    <property type="entry name" value="THYMIDYLATE KINASE"/>
    <property type="match status" value="1"/>
</dbReference>
<sequence>MSTASPSSARGLFLAFEGGDGAGKSTQLRLLHQALARGGAPVVITREPGGTDIGEKLRSLVLEHGHGQIDERTEALMYAAARAAHVNQFILPHLRSGTHVVTDRFVDSSLAYQGIGRGLGIEQVAAVNRFATDGLAPDLTILLDISAADGRARRVTAGGGVEDADRLEAEPDDFHERIRQGFLALAGTAPERYLVLDATTGAEQLHRQILNRVQAML</sequence>
<protein>
    <recommendedName>
        <fullName evidence="3 11">Thymidylate kinase</fullName>
        <ecNumber evidence="2 11">2.7.4.9</ecNumber>
    </recommendedName>
    <alternativeName>
        <fullName evidence="11">dTMP kinase</fullName>
    </alternativeName>
</protein>
<dbReference type="GO" id="GO:0004798">
    <property type="term" value="F:dTMP kinase activity"/>
    <property type="evidence" value="ECO:0007669"/>
    <property type="project" value="UniProtKB-UniRule"/>
</dbReference>
<feature type="domain" description="Thymidylate kinase-like" evidence="12">
    <location>
        <begin position="16"/>
        <end position="209"/>
    </location>
</feature>
<feature type="binding site" evidence="11">
    <location>
        <begin position="18"/>
        <end position="25"/>
    </location>
    <ligand>
        <name>ATP</name>
        <dbReference type="ChEBI" id="CHEBI:30616"/>
    </ligand>
</feature>
<dbReference type="EMBL" id="CP034412">
    <property type="protein sequence ID" value="QCY46187.1"/>
    <property type="molecule type" value="Genomic_DNA"/>
</dbReference>
<dbReference type="HAMAP" id="MF_00165">
    <property type="entry name" value="Thymidylate_kinase"/>
    <property type="match status" value="1"/>
</dbReference>
<evidence type="ECO:0000313" key="13">
    <source>
        <dbReference type="EMBL" id="QCY46187.1"/>
    </source>
</evidence>
<dbReference type="AlphaFoldDB" id="A0A5B7WQL9"/>
<keyword evidence="6 11" id="KW-0547">Nucleotide-binding</keyword>
<comment type="similarity">
    <text evidence="1 11">Belongs to the thymidylate kinase family.</text>
</comment>
<dbReference type="GO" id="GO:0006235">
    <property type="term" value="P:dTTP biosynthetic process"/>
    <property type="evidence" value="ECO:0007669"/>
    <property type="project" value="UniProtKB-UniRule"/>
</dbReference>
<keyword evidence="7 11" id="KW-0418">Kinase</keyword>
<dbReference type="KEGG" id="gcr:GcLGCM259_0411"/>
<evidence type="ECO:0000256" key="11">
    <source>
        <dbReference type="HAMAP-Rule" id="MF_00165"/>
    </source>
</evidence>
<evidence type="ECO:0000313" key="14">
    <source>
        <dbReference type="Proteomes" id="UP000307000"/>
    </source>
</evidence>